<sequence>SCPLCTREPENAEHLFFKCGMASQIWDSLLEWQGIQRKAKGWYEEVQWAEVHAKGKSANSCIYRVCLVACVYHIWHERNLRIFQGKAMQKEAIIRVIAQEIHSRGSKYKKLDRKLQ</sequence>
<protein>
    <recommendedName>
        <fullName evidence="4">Reverse transcriptase zinc-binding domain-containing protein</fullName>
    </recommendedName>
</protein>
<evidence type="ECO:0008006" key="4">
    <source>
        <dbReference type="Google" id="ProtNLM"/>
    </source>
</evidence>
<evidence type="ECO:0000313" key="1">
    <source>
        <dbReference type="EMBL" id="OIT19239.1"/>
    </source>
</evidence>
<reference evidence="1 3" key="1">
    <citation type="submission" date="2016-11" db="EMBL/GenBank/DDBJ databases">
        <title>The genome of Nicotiana attenuata.</title>
        <authorList>
            <person name="Xu S."/>
            <person name="Brockmoeller T."/>
            <person name="Gaquerel E."/>
            <person name="Navarro A."/>
            <person name="Kuhl H."/>
            <person name="Gase K."/>
            <person name="Ling Z."/>
            <person name="Zhou W."/>
            <person name="Kreitzer C."/>
            <person name="Stanke M."/>
            <person name="Tang H."/>
            <person name="Lyons E."/>
            <person name="Pandey P."/>
            <person name="Pandey S.P."/>
            <person name="Timmermann B."/>
            <person name="Baldwin I.T."/>
        </authorList>
    </citation>
    <scope>NUCLEOTIDE SEQUENCE [LARGE SCALE GENOMIC DNA]</scope>
    <source>
        <strain evidence="3">cv. UT</strain>
        <strain evidence="1">UT</strain>
        <tissue evidence="1">Leaves</tissue>
    </source>
</reference>
<name>A0A1J6KB72_NICAT</name>
<dbReference type="Gramene" id="OIT32418">
    <property type="protein sequence ID" value="OIT32418"/>
    <property type="gene ID" value="A4A49_60398"/>
</dbReference>
<dbReference type="Gramene" id="OIT19239">
    <property type="protein sequence ID" value="OIT19239"/>
    <property type="gene ID" value="A4A49_57967"/>
</dbReference>
<dbReference type="PANTHER" id="PTHR47746">
    <property type="entry name" value="ZF-RVT DOMAIN-CONTAINING PROTEIN"/>
    <property type="match status" value="1"/>
</dbReference>
<organism evidence="1 3">
    <name type="scientific">Nicotiana attenuata</name>
    <name type="common">Coyote tobacco</name>
    <dbReference type="NCBI Taxonomy" id="49451"/>
    <lineage>
        <taxon>Eukaryota</taxon>
        <taxon>Viridiplantae</taxon>
        <taxon>Streptophyta</taxon>
        <taxon>Embryophyta</taxon>
        <taxon>Tracheophyta</taxon>
        <taxon>Spermatophyta</taxon>
        <taxon>Magnoliopsida</taxon>
        <taxon>eudicotyledons</taxon>
        <taxon>Gunneridae</taxon>
        <taxon>Pentapetalae</taxon>
        <taxon>asterids</taxon>
        <taxon>lamiids</taxon>
        <taxon>Solanales</taxon>
        <taxon>Solanaceae</taxon>
        <taxon>Nicotianoideae</taxon>
        <taxon>Nicotianeae</taxon>
        <taxon>Nicotiana</taxon>
    </lineage>
</organism>
<feature type="non-terminal residue" evidence="1">
    <location>
        <position position="116"/>
    </location>
</feature>
<feature type="non-terminal residue" evidence="1">
    <location>
        <position position="1"/>
    </location>
</feature>
<accession>A0A1J6KB72</accession>
<dbReference type="OMA" id="WAENHAN"/>
<dbReference type="Proteomes" id="UP000187609">
    <property type="component" value="Unassembled WGS sequence"/>
</dbReference>
<evidence type="ECO:0000313" key="3">
    <source>
        <dbReference type="Proteomes" id="UP000187609"/>
    </source>
</evidence>
<gene>
    <name evidence="1" type="ORF">A4A49_57967</name>
    <name evidence="2" type="ORF">A4A49_60398</name>
</gene>
<keyword evidence="3" id="KW-1185">Reference proteome</keyword>
<dbReference type="AlphaFoldDB" id="A0A1J6KB72"/>
<dbReference type="PANTHER" id="PTHR47746:SF79">
    <property type="entry name" value="ORF147A PROTEIN"/>
    <property type="match status" value="1"/>
</dbReference>
<dbReference type="EMBL" id="MJEQ01001065">
    <property type="protein sequence ID" value="OIT32418.1"/>
    <property type="molecule type" value="Genomic_DNA"/>
</dbReference>
<dbReference type="STRING" id="49451.A0A1J6KB72"/>
<comment type="caution">
    <text evidence="1">The sequence shown here is derived from an EMBL/GenBank/DDBJ whole genome shotgun (WGS) entry which is preliminary data.</text>
</comment>
<dbReference type="EMBL" id="MJEQ01008765">
    <property type="protein sequence ID" value="OIT19239.1"/>
    <property type="molecule type" value="Genomic_DNA"/>
</dbReference>
<proteinExistence type="predicted"/>
<evidence type="ECO:0000313" key="2">
    <source>
        <dbReference type="EMBL" id="OIT32418.1"/>
    </source>
</evidence>